<dbReference type="Pfam" id="PF05964">
    <property type="entry name" value="FYRN"/>
    <property type="match status" value="1"/>
</dbReference>
<dbReference type="VEuPathDB" id="VectorBase:CSON005371"/>
<dbReference type="PROSITE" id="PS51542">
    <property type="entry name" value="FYRN"/>
    <property type="match status" value="1"/>
</dbReference>
<evidence type="ECO:0000256" key="3">
    <source>
        <dbReference type="SAM" id="MobiDB-lite"/>
    </source>
</evidence>
<protein>
    <submittedName>
        <fullName evidence="4">CSON005371 protein</fullName>
    </submittedName>
</protein>
<name>A0A336MUG1_CULSO</name>
<dbReference type="EMBL" id="UFQT01002139">
    <property type="protein sequence ID" value="SSX32739.1"/>
    <property type="molecule type" value="Genomic_DNA"/>
</dbReference>
<reference evidence="4" key="1">
    <citation type="submission" date="2018-07" db="EMBL/GenBank/DDBJ databases">
        <authorList>
            <person name="Quirk P.G."/>
            <person name="Krulwich T.A."/>
        </authorList>
    </citation>
    <scope>NUCLEOTIDE SEQUENCE</scope>
</reference>
<dbReference type="InterPro" id="IPR003888">
    <property type="entry name" value="FYrich_N"/>
</dbReference>
<dbReference type="OMA" id="NGPMFEI"/>
<dbReference type="PANTHER" id="PTHR22715">
    <property type="entry name" value="TRANSFORMING GROWTH FACTOR BETA REGULATED GENE 1"/>
    <property type="match status" value="1"/>
</dbReference>
<dbReference type="AlphaFoldDB" id="A0A336MUG1"/>
<evidence type="ECO:0000313" key="4">
    <source>
        <dbReference type="EMBL" id="SSX32739.1"/>
    </source>
</evidence>
<feature type="compositionally biased region" description="Low complexity" evidence="3">
    <location>
        <begin position="153"/>
        <end position="165"/>
    </location>
</feature>
<sequence length="431" mass="48721">MDCQTNIRTSEDLEAQINDIRIKKGMTEDGFDQDELIEKLEGNEDFNYSSQGQNDEDVSESDSDEEDENNGGENYEEQIYKEKYRRLRSYIKELMFENAALCDEVASVEAQVQVYHKQRKSLLARLLRHSPTLEQQFLDWQKTKQEKTAAIQNGSNTNNDTNGTSAVPQKRKYKKRSNSDNSSSGNNNMMGKGKSTNSMSKKQRQSMNSSNANISGASSSNTTTVENTKPVEILLNANGQPISPFTVNGFTVHSLGEIIPNKSGYYTDEFIYPAGYVVSRIYGHFRDPEKKCVYTCRIIKNGEFPKFEICANESDPSDHKLFRISGPSPDYCHTTLLQCINNVCVRSIDIRPQGENFFGLANPTIMSLIRKLPNADKCPSVIKNVKLPSHKLALNSDATLNYDALQRHMNLSVYHTVPEIKEEPPEDLFDN</sequence>
<dbReference type="Pfam" id="PF05965">
    <property type="entry name" value="FYRC"/>
    <property type="match status" value="1"/>
</dbReference>
<feature type="region of interest" description="Disordered" evidence="3">
    <location>
        <begin position="145"/>
        <end position="225"/>
    </location>
</feature>
<feature type="compositionally biased region" description="Low complexity" evidence="3">
    <location>
        <begin position="206"/>
        <end position="221"/>
    </location>
</feature>
<dbReference type="GO" id="GO:0051726">
    <property type="term" value="P:regulation of cell cycle"/>
    <property type="evidence" value="ECO:0007669"/>
    <property type="project" value="TreeGrafter"/>
</dbReference>
<gene>
    <name evidence="4" type="primary">CSON005371</name>
</gene>
<dbReference type="Gene3D" id="3.30.160.360">
    <property type="match status" value="1"/>
</dbReference>
<dbReference type="PANTHER" id="PTHR22715:SF0">
    <property type="entry name" value="TRANSFORMING GROWTH FACTOR BETA REGULATOR 1"/>
    <property type="match status" value="1"/>
</dbReference>
<keyword evidence="2" id="KW-0539">Nucleus</keyword>
<comment type="subcellular location">
    <subcellularLocation>
        <location evidence="1">Nucleus</location>
    </subcellularLocation>
</comment>
<dbReference type="SMART" id="SM00541">
    <property type="entry name" value="FYRN"/>
    <property type="match status" value="1"/>
</dbReference>
<dbReference type="InterPro" id="IPR003889">
    <property type="entry name" value="FYrich_C"/>
</dbReference>
<evidence type="ECO:0000256" key="1">
    <source>
        <dbReference type="ARBA" id="ARBA00004123"/>
    </source>
</evidence>
<proteinExistence type="predicted"/>
<dbReference type="InterPro" id="IPR040092">
    <property type="entry name" value="TBRG1"/>
</dbReference>
<feature type="region of interest" description="Disordered" evidence="3">
    <location>
        <begin position="33"/>
        <end position="77"/>
    </location>
</feature>
<accession>A0A336MUG1</accession>
<feature type="compositionally biased region" description="Acidic residues" evidence="3">
    <location>
        <begin position="54"/>
        <end position="76"/>
    </location>
</feature>
<dbReference type="PROSITE" id="PS51543">
    <property type="entry name" value="FYRC"/>
    <property type="match status" value="1"/>
</dbReference>
<evidence type="ECO:0000256" key="2">
    <source>
        <dbReference type="ARBA" id="ARBA00023242"/>
    </source>
</evidence>
<organism evidence="4">
    <name type="scientific">Culicoides sonorensis</name>
    <name type="common">Biting midge</name>
    <dbReference type="NCBI Taxonomy" id="179676"/>
    <lineage>
        <taxon>Eukaryota</taxon>
        <taxon>Metazoa</taxon>
        <taxon>Ecdysozoa</taxon>
        <taxon>Arthropoda</taxon>
        <taxon>Hexapoda</taxon>
        <taxon>Insecta</taxon>
        <taxon>Pterygota</taxon>
        <taxon>Neoptera</taxon>
        <taxon>Endopterygota</taxon>
        <taxon>Diptera</taxon>
        <taxon>Nematocera</taxon>
        <taxon>Chironomoidea</taxon>
        <taxon>Ceratopogonidae</taxon>
        <taxon>Ceratopogoninae</taxon>
        <taxon>Culicoides</taxon>
        <taxon>Monoculicoides</taxon>
    </lineage>
</organism>
<feature type="compositionally biased region" description="Low complexity" evidence="3">
    <location>
        <begin position="179"/>
        <end position="197"/>
    </location>
</feature>
<dbReference type="GO" id="GO:0005634">
    <property type="term" value="C:nucleus"/>
    <property type="evidence" value="ECO:0007669"/>
    <property type="project" value="UniProtKB-SubCell"/>
</dbReference>